<proteinExistence type="predicted"/>
<keyword evidence="2" id="KW-0238">DNA-binding</keyword>
<reference evidence="2" key="1">
    <citation type="submission" date="2023-03" db="EMBL/GenBank/DDBJ databases">
        <title>Synergistic degradation of erythromycin by symbiotic bacteria Ery-6A and Ery-6B and application in simulated water remediation.</title>
        <authorList>
            <person name="Xu S."/>
        </authorList>
    </citation>
    <scope>NUCLEOTIDE SEQUENCE</scope>
    <source>
        <strain evidence="2">Ery-6A</strain>
    </source>
</reference>
<accession>A0AAX3SQG4</accession>
<evidence type="ECO:0000313" key="2">
    <source>
        <dbReference type="EMBL" id="WFF82359.1"/>
    </source>
</evidence>
<dbReference type="EMBL" id="CP120956">
    <property type="protein sequence ID" value="WFF82359.1"/>
    <property type="molecule type" value="Genomic_DNA"/>
</dbReference>
<organism evidence="2 3">
    <name type="scientific">Delftia tsuruhatensis</name>
    <dbReference type="NCBI Taxonomy" id="180282"/>
    <lineage>
        <taxon>Bacteria</taxon>
        <taxon>Pseudomonadati</taxon>
        <taxon>Pseudomonadota</taxon>
        <taxon>Betaproteobacteria</taxon>
        <taxon>Burkholderiales</taxon>
        <taxon>Comamonadaceae</taxon>
        <taxon>Delftia</taxon>
    </lineage>
</organism>
<gene>
    <name evidence="2" type="ORF">PYR84_06605</name>
</gene>
<evidence type="ECO:0000313" key="3">
    <source>
        <dbReference type="Proteomes" id="UP001219066"/>
    </source>
</evidence>
<evidence type="ECO:0000259" key="1">
    <source>
        <dbReference type="PROSITE" id="PS50943"/>
    </source>
</evidence>
<dbReference type="RefSeq" id="WP_225971060.1">
    <property type="nucleotide sequence ID" value="NZ_CP104581.1"/>
</dbReference>
<feature type="domain" description="HTH cro/C1-type" evidence="1">
    <location>
        <begin position="38"/>
        <end position="93"/>
    </location>
</feature>
<name>A0AAX3SQG4_9BURK</name>
<protein>
    <submittedName>
        <fullName evidence="2">DNA-binding protein</fullName>
    </submittedName>
</protein>
<dbReference type="AlphaFoldDB" id="A0AAX3SQG4"/>
<sequence>MNLLKNRIDLIRLAELDRQFGEFAKMQRSATPRCGWAKTIRLALGMSSGALGRRLAISAQGVRKLEQAEANGTITLNTLARLAEGMDCEVHYVLVPRTRLVEQVLRRANGFSGRREKTPVEVQQLLTESDSFNVLSDLFENLEKRGFW</sequence>
<dbReference type="SMART" id="SM00530">
    <property type="entry name" value="HTH_XRE"/>
    <property type="match status" value="1"/>
</dbReference>
<dbReference type="PROSITE" id="PS50943">
    <property type="entry name" value="HTH_CROC1"/>
    <property type="match status" value="1"/>
</dbReference>
<dbReference type="SUPFAM" id="SSF47413">
    <property type="entry name" value="lambda repressor-like DNA-binding domains"/>
    <property type="match status" value="1"/>
</dbReference>
<dbReference type="CDD" id="cd00093">
    <property type="entry name" value="HTH_XRE"/>
    <property type="match status" value="1"/>
</dbReference>
<dbReference type="GeneID" id="31502992"/>
<dbReference type="Gene3D" id="1.10.260.40">
    <property type="entry name" value="lambda repressor-like DNA-binding domains"/>
    <property type="match status" value="1"/>
</dbReference>
<dbReference type="Proteomes" id="UP001219066">
    <property type="component" value="Chromosome"/>
</dbReference>
<dbReference type="GO" id="GO:0003677">
    <property type="term" value="F:DNA binding"/>
    <property type="evidence" value="ECO:0007669"/>
    <property type="project" value="UniProtKB-KW"/>
</dbReference>
<dbReference type="InterPro" id="IPR001387">
    <property type="entry name" value="Cro/C1-type_HTH"/>
</dbReference>
<dbReference type="InterPro" id="IPR010982">
    <property type="entry name" value="Lambda_DNA-bd_dom_sf"/>
</dbReference>